<dbReference type="Proteomes" id="UP000622638">
    <property type="component" value="Unassembled WGS sequence"/>
</dbReference>
<proteinExistence type="predicted"/>
<dbReference type="Proteomes" id="UP000430634">
    <property type="component" value="Unassembled WGS sequence"/>
</dbReference>
<evidence type="ECO:0000313" key="4">
    <source>
        <dbReference type="Proteomes" id="UP000622638"/>
    </source>
</evidence>
<accession>A0A6I3SY97</accession>
<organism evidence="2 3">
    <name type="scientific">Pseudoduganella buxea</name>
    <dbReference type="NCBI Taxonomy" id="1949069"/>
    <lineage>
        <taxon>Bacteria</taxon>
        <taxon>Pseudomonadati</taxon>
        <taxon>Pseudomonadota</taxon>
        <taxon>Betaproteobacteria</taxon>
        <taxon>Burkholderiales</taxon>
        <taxon>Oxalobacteraceae</taxon>
        <taxon>Telluria group</taxon>
        <taxon>Pseudoduganella</taxon>
    </lineage>
</organism>
<reference evidence="1" key="1">
    <citation type="journal article" date="2014" name="Int. J. Syst. Evol. Microbiol.">
        <title>Complete genome of a new Firmicutes species belonging to the dominant human colonic microbiota ('Ruminococcus bicirculans') reveals two chromosomes and a selective capacity to utilize plant glucans.</title>
        <authorList>
            <consortium name="NISC Comparative Sequencing Program"/>
            <person name="Wegmann U."/>
            <person name="Louis P."/>
            <person name="Goesmann A."/>
            <person name="Henrissat B."/>
            <person name="Duncan S.H."/>
            <person name="Flint H.J."/>
        </authorList>
    </citation>
    <scope>NUCLEOTIDE SEQUENCE</scope>
    <source>
        <strain evidence="1">CGMCC 1.15931</strain>
    </source>
</reference>
<dbReference type="Gene3D" id="4.10.280.80">
    <property type="match status" value="1"/>
</dbReference>
<evidence type="ECO:0000313" key="1">
    <source>
        <dbReference type="EMBL" id="GGC22996.1"/>
    </source>
</evidence>
<evidence type="ECO:0000313" key="3">
    <source>
        <dbReference type="Proteomes" id="UP000430634"/>
    </source>
</evidence>
<protein>
    <recommendedName>
        <fullName evidence="5">Type VI secretion system amidase effector protein Tae4</fullName>
    </recommendedName>
</protein>
<keyword evidence="4" id="KW-1185">Reference proteome</keyword>
<dbReference type="RefSeq" id="WP_155470859.1">
    <property type="nucleotide sequence ID" value="NZ_BMKG01000035.1"/>
</dbReference>
<dbReference type="Pfam" id="PF14113">
    <property type="entry name" value="Tae4"/>
    <property type="match status" value="1"/>
</dbReference>
<gene>
    <name evidence="1" type="ORF">GCM10011572_50630</name>
    <name evidence="2" type="ORF">GM672_12490</name>
</gene>
<dbReference type="EMBL" id="BMKG01000035">
    <property type="protein sequence ID" value="GGC22996.1"/>
    <property type="molecule type" value="Genomic_DNA"/>
</dbReference>
<dbReference type="InterPro" id="IPR025562">
    <property type="entry name" value="Tae4"/>
</dbReference>
<dbReference type="Gene3D" id="3.90.1720.80">
    <property type="match status" value="1"/>
</dbReference>
<reference evidence="1" key="4">
    <citation type="submission" date="2024-05" db="EMBL/GenBank/DDBJ databases">
        <authorList>
            <person name="Sun Q."/>
            <person name="Zhou Y."/>
        </authorList>
    </citation>
    <scope>NUCLEOTIDE SEQUENCE</scope>
    <source>
        <strain evidence="1">CGMCC 1.15931</strain>
    </source>
</reference>
<evidence type="ECO:0008006" key="5">
    <source>
        <dbReference type="Google" id="ProtNLM"/>
    </source>
</evidence>
<sequence length="168" mass="18765">MTARLPSRVAKPSFATLAAAYPAKSMMLPALYTELGIEALIYDPAYQNTCAIRVSYALAKAGTPLRRGGLRINRGPHKGQRIEPGMKNLSEQLQDMWGPPERFDSSADAKTKLVMRQGVAAFFFNDLLPIVGAQGHIDLLYPRRPGFEECANTCFFGPYNKVWFWDLH</sequence>
<name>A0A6I3SY97_9BURK</name>
<evidence type="ECO:0000313" key="2">
    <source>
        <dbReference type="EMBL" id="MTV53546.1"/>
    </source>
</evidence>
<dbReference type="OrthoDB" id="8480759at2"/>
<dbReference type="AlphaFoldDB" id="A0A6I3SY97"/>
<reference evidence="2 3" key="3">
    <citation type="submission" date="2019-11" db="EMBL/GenBank/DDBJ databases">
        <title>Type strains purchased from KCTC, JCM and DSMZ.</title>
        <authorList>
            <person name="Lu H."/>
        </authorList>
    </citation>
    <scope>NUCLEOTIDE SEQUENCE [LARGE SCALE GENOMIC DNA]</scope>
    <source>
        <strain evidence="2 3">KCTC 52429</strain>
    </source>
</reference>
<dbReference type="EMBL" id="WNKZ01000031">
    <property type="protein sequence ID" value="MTV53546.1"/>
    <property type="molecule type" value="Genomic_DNA"/>
</dbReference>
<reference evidence="4" key="2">
    <citation type="journal article" date="2019" name="Int. J. Syst. Evol. Microbiol.">
        <title>The Global Catalogue of Microorganisms (GCM) 10K type strain sequencing project: providing services to taxonomists for standard genome sequencing and annotation.</title>
        <authorList>
            <consortium name="The Broad Institute Genomics Platform"/>
            <consortium name="The Broad Institute Genome Sequencing Center for Infectious Disease"/>
            <person name="Wu L."/>
            <person name="Ma J."/>
        </authorList>
    </citation>
    <scope>NUCLEOTIDE SEQUENCE [LARGE SCALE GENOMIC DNA]</scope>
    <source>
        <strain evidence="4">CGMCC 1.15931</strain>
    </source>
</reference>
<comment type="caution">
    <text evidence="2">The sequence shown here is derived from an EMBL/GenBank/DDBJ whole genome shotgun (WGS) entry which is preliminary data.</text>
</comment>